<dbReference type="RefSeq" id="WP_242656250.1">
    <property type="nucleotide sequence ID" value="NZ_FQZM01000014.1"/>
</dbReference>
<organism evidence="3 4">
    <name type="scientific">Desulfofundulus thermosubterraneus DSM 16057</name>
    <dbReference type="NCBI Taxonomy" id="1121432"/>
    <lineage>
        <taxon>Bacteria</taxon>
        <taxon>Bacillati</taxon>
        <taxon>Bacillota</taxon>
        <taxon>Clostridia</taxon>
        <taxon>Eubacteriales</taxon>
        <taxon>Peptococcaceae</taxon>
        <taxon>Desulfofundulus</taxon>
    </lineage>
</organism>
<keyword evidence="1" id="KW-0812">Transmembrane</keyword>
<dbReference type="Proteomes" id="UP000184529">
    <property type="component" value="Unassembled WGS sequence"/>
</dbReference>
<accession>A0A1M6EZT7</accession>
<protein>
    <submittedName>
        <fullName evidence="3">Nucleoside recognition</fullName>
    </submittedName>
</protein>
<dbReference type="Pfam" id="PF07670">
    <property type="entry name" value="Gate"/>
    <property type="match status" value="1"/>
</dbReference>
<evidence type="ECO:0000259" key="2">
    <source>
        <dbReference type="Pfam" id="PF07670"/>
    </source>
</evidence>
<gene>
    <name evidence="3" type="ORF">SAMN02745219_01343</name>
</gene>
<feature type="transmembrane region" description="Helical" evidence="1">
    <location>
        <begin position="94"/>
        <end position="117"/>
    </location>
</feature>
<keyword evidence="4" id="KW-1185">Reference proteome</keyword>
<sequence length="160" mass="17164">MVDWLAFAREAGRGSLESVAIMAAIIFPLMLLMEMARDAQLLDRFSEKVSPVLKVFGMSGEASLPLLVGGVFGLAYGAGVIIESARSGRITWRDLFLVNVFLSLCHSVIEDTALFIALGADPVVILGGRLVLAVVITYLVSRSGWLTSRERGKLKVPVGG</sequence>
<proteinExistence type="predicted"/>
<evidence type="ECO:0000313" key="3">
    <source>
        <dbReference type="EMBL" id="SHI90957.1"/>
    </source>
</evidence>
<feature type="domain" description="Nucleoside transporter/FeoB GTPase Gate" evidence="2">
    <location>
        <begin position="22"/>
        <end position="114"/>
    </location>
</feature>
<keyword evidence="1" id="KW-1133">Transmembrane helix</keyword>
<dbReference type="AlphaFoldDB" id="A0A1M6EZT7"/>
<feature type="transmembrane region" description="Helical" evidence="1">
    <location>
        <begin position="62"/>
        <end position="82"/>
    </location>
</feature>
<dbReference type="InterPro" id="IPR011642">
    <property type="entry name" value="Gate_dom"/>
</dbReference>
<feature type="transmembrane region" description="Helical" evidence="1">
    <location>
        <begin position="123"/>
        <end position="141"/>
    </location>
</feature>
<dbReference type="STRING" id="1121432.SAMN02745219_01343"/>
<evidence type="ECO:0000313" key="4">
    <source>
        <dbReference type="Proteomes" id="UP000184529"/>
    </source>
</evidence>
<dbReference type="EMBL" id="FQZM01000014">
    <property type="protein sequence ID" value="SHI90957.1"/>
    <property type="molecule type" value="Genomic_DNA"/>
</dbReference>
<feature type="transmembrane region" description="Helical" evidence="1">
    <location>
        <begin position="19"/>
        <end position="36"/>
    </location>
</feature>
<keyword evidence="1" id="KW-0472">Membrane</keyword>
<name>A0A1M6EZT7_9FIRM</name>
<evidence type="ECO:0000256" key="1">
    <source>
        <dbReference type="SAM" id="Phobius"/>
    </source>
</evidence>
<reference evidence="4" key="1">
    <citation type="submission" date="2016-11" db="EMBL/GenBank/DDBJ databases">
        <authorList>
            <person name="Varghese N."/>
            <person name="Submissions S."/>
        </authorList>
    </citation>
    <scope>NUCLEOTIDE SEQUENCE [LARGE SCALE GENOMIC DNA]</scope>
    <source>
        <strain evidence="4">DSM 16057</strain>
    </source>
</reference>